<proteinExistence type="predicted"/>
<sequence length="141" mass="15261">MREFVGWRKRRRATSVCLVVAVMQRRAAGKEESTSQVPASCLLPKDQTGATTRTVARAASSTPLRGPCHLCDDLVKCADWNGLHLMGQTRQMTTRHISVLYSAGALGLIRHHRCGIAYLSRSSTAAGAREPNAASARICAI</sequence>
<evidence type="ECO:0000313" key="2">
    <source>
        <dbReference type="Proteomes" id="UP000616885"/>
    </source>
</evidence>
<protein>
    <submittedName>
        <fullName evidence="1">Uncharacterized protein</fullName>
    </submittedName>
</protein>
<dbReference type="Proteomes" id="UP000616885">
    <property type="component" value="Unassembled WGS sequence"/>
</dbReference>
<accession>A0A8H7TTD3</accession>
<evidence type="ECO:0000313" key="1">
    <source>
        <dbReference type="EMBL" id="KAF9756493.1"/>
    </source>
</evidence>
<dbReference type="EMBL" id="JADCTT010000002">
    <property type="protein sequence ID" value="KAF9756493.1"/>
    <property type="molecule type" value="Genomic_DNA"/>
</dbReference>
<reference evidence="1" key="1">
    <citation type="submission" date="2020-10" db="EMBL/GenBank/DDBJ databases">
        <title>High-Quality Genome Resource of Clonostachys rosea strain S41 by Oxford Nanopore Long-Read Sequencing.</title>
        <authorList>
            <person name="Wang H."/>
        </authorList>
    </citation>
    <scope>NUCLEOTIDE SEQUENCE</scope>
    <source>
        <strain evidence="1">S41</strain>
    </source>
</reference>
<comment type="caution">
    <text evidence="1">The sequence shown here is derived from an EMBL/GenBank/DDBJ whole genome shotgun (WGS) entry which is preliminary data.</text>
</comment>
<organism evidence="1 2">
    <name type="scientific">Bionectria ochroleuca</name>
    <name type="common">Gliocladium roseum</name>
    <dbReference type="NCBI Taxonomy" id="29856"/>
    <lineage>
        <taxon>Eukaryota</taxon>
        <taxon>Fungi</taxon>
        <taxon>Dikarya</taxon>
        <taxon>Ascomycota</taxon>
        <taxon>Pezizomycotina</taxon>
        <taxon>Sordariomycetes</taxon>
        <taxon>Hypocreomycetidae</taxon>
        <taxon>Hypocreales</taxon>
        <taxon>Bionectriaceae</taxon>
        <taxon>Clonostachys</taxon>
    </lineage>
</organism>
<dbReference type="AlphaFoldDB" id="A0A8H7TTD3"/>
<name>A0A8H7TTD3_BIOOC</name>
<gene>
    <name evidence="1" type="ORF">IM811_007437</name>
</gene>